<evidence type="ECO:0000313" key="3">
    <source>
        <dbReference type="Proteomes" id="UP000054567"/>
    </source>
</evidence>
<dbReference type="EMBL" id="DS268109">
    <property type="protein sequence ID" value="KMM66029.1"/>
    <property type="molecule type" value="Genomic_DNA"/>
</dbReference>
<name>A0A0J6FAQ7_COCPO</name>
<gene>
    <name evidence="2" type="ORF">CPAG_02370</name>
</gene>
<dbReference type="Proteomes" id="UP000054567">
    <property type="component" value="Unassembled WGS sequence"/>
</dbReference>
<sequence>MPTSRTGLICRAGLGGIGRGERDSGPADDEGHKDHGKNQEDGEEAERAITILAAGKEDEAVRKSHDGDLGPSGHLYEDPRGATSGTMELERTIHDTDRLIPHIRGAFPAGSEP</sequence>
<proteinExistence type="predicted"/>
<accession>A0A0J6FAQ7</accession>
<organism evidence="2 3">
    <name type="scientific">Coccidioides posadasii RMSCC 3488</name>
    <dbReference type="NCBI Taxonomy" id="454284"/>
    <lineage>
        <taxon>Eukaryota</taxon>
        <taxon>Fungi</taxon>
        <taxon>Dikarya</taxon>
        <taxon>Ascomycota</taxon>
        <taxon>Pezizomycotina</taxon>
        <taxon>Eurotiomycetes</taxon>
        <taxon>Eurotiomycetidae</taxon>
        <taxon>Onygenales</taxon>
        <taxon>Onygenaceae</taxon>
        <taxon>Coccidioides</taxon>
    </lineage>
</organism>
<feature type="compositionally biased region" description="Basic and acidic residues" evidence="1">
    <location>
        <begin position="55"/>
        <end position="68"/>
    </location>
</feature>
<dbReference type="VEuPathDB" id="FungiDB:CPAG_02370"/>
<feature type="region of interest" description="Disordered" evidence="1">
    <location>
        <begin position="1"/>
        <end position="84"/>
    </location>
</feature>
<reference evidence="3" key="3">
    <citation type="journal article" date="2010" name="Genome Res.">
        <title>Population genomic sequencing of Coccidioides fungi reveals recent hybridization and transposon control.</title>
        <authorList>
            <person name="Neafsey D.E."/>
            <person name="Barker B.M."/>
            <person name="Sharpton T.J."/>
            <person name="Stajich J.E."/>
            <person name="Park D.J."/>
            <person name="Whiston E."/>
            <person name="Hung C.-Y."/>
            <person name="McMahan C."/>
            <person name="White J."/>
            <person name="Sykes S."/>
            <person name="Heiman D."/>
            <person name="Young S."/>
            <person name="Zeng Q."/>
            <person name="Abouelleil A."/>
            <person name="Aftuck L."/>
            <person name="Bessette D."/>
            <person name="Brown A."/>
            <person name="FitzGerald M."/>
            <person name="Lui A."/>
            <person name="Macdonald J.P."/>
            <person name="Priest M."/>
            <person name="Orbach M.J."/>
            <person name="Galgiani J.N."/>
            <person name="Kirkland T.N."/>
            <person name="Cole G.T."/>
            <person name="Birren B.W."/>
            <person name="Henn M.R."/>
            <person name="Taylor J.W."/>
            <person name="Rounsley S.D."/>
        </authorList>
    </citation>
    <scope>NUCLEOTIDE SEQUENCE [LARGE SCALE GENOMIC DNA]</scope>
    <source>
        <strain evidence="3">RMSCC 3488</strain>
    </source>
</reference>
<evidence type="ECO:0000256" key="1">
    <source>
        <dbReference type="SAM" id="MobiDB-lite"/>
    </source>
</evidence>
<reference evidence="3" key="2">
    <citation type="journal article" date="2009" name="Genome Res.">
        <title>Comparative genomic analyses of the human fungal pathogens Coccidioides and their relatives.</title>
        <authorList>
            <person name="Sharpton T.J."/>
            <person name="Stajich J.E."/>
            <person name="Rounsley S.D."/>
            <person name="Gardner M.J."/>
            <person name="Wortman J.R."/>
            <person name="Jordar V.S."/>
            <person name="Maiti R."/>
            <person name="Kodira C.D."/>
            <person name="Neafsey D.E."/>
            <person name="Zeng Q."/>
            <person name="Hung C.-Y."/>
            <person name="McMahan C."/>
            <person name="Muszewska A."/>
            <person name="Grynberg M."/>
            <person name="Mandel M.A."/>
            <person name="Kellner E.M."/>
            <person name="Barker B.M."/>
            <person name="Galgiani J.N."/>
            <person name="Orbach M.J."/>
            <person name="Kirkland T.N."/>
            <person name="Cole G.T."/>
            <person name="Henn M.R."/>
            <person name="Birren B.W."/>
            <person name="Taylor J.W."/>
        </authorList>
    </citation>
    <scope>NUCLEOTIDE SEQUENCE [LARGE SCALE GENOMIC DNA]</scope>
    <source>
        <strain evidence="3">RMSCC 3488</strain>
    </source>
</reference>
<protein>
    <submittedName>
        <fullName evidence="2">Uncharacterized protein</fullName>
    </submittedName>
</protein>
<reference evidence="2 3" key="1">
    <citation type="submission" date="2007-06" db="EMBL/GenBank/DDBJ databases">
        <title>The Genome Sequence of Coccidioides posadasii RMSCC_3488.</title>
        <authorList>
            <consortium name="Coccidioides Genome Resources Consortium"/>
            <consortium name="The Broad Institute Genome Sequencing Platform"/>
            <person name="Henn M.R."/>
            <person name="Sykes S."/>
            <person name="Young S."/>
            <person name="Jaffe D."/>
            <person name="Berlin A."/>
            <person name="Alvarez P."/>
            <person name="Butler J."/>
            <person name="Gnerre S."/>
            <person name="Grabherr M."/>
            <person name="Mauceli E."/>
            <person name="Brockman W."/>
            <person name="Kodira C."/>
            <person name="Alvarado L."/>
            <person name="Zeng Q."/>
            <person name="Crawford M."/>
            <person name="Antoine C."/>
            <person name="Devon K."/>
            <person name="Galgiani J."/>
            <person name="Orsborn K."/>
            <person name="Lewis M.L."/>
            <person name="Nusbaum C."/>
            <person name="Galagan J."/>
            <person name="Birren B."/>
        </authorList>
    </citation>
    <scope>NUCLEOTIDE SEQUENCE [LARGE SCALE GENOMIC DNA]</scope>
    <source>
        <strain evidence="2 3">RMSCC 3488</strain>
    </source>
</reference>
<dbReference type="AlphaFoldDB" id="A0A0J6FAQ7"/>
<feature type="compositionally biased region" description="Basic and acidic residues" evidence="1">
    <location>
        <begin position="19"/>
        <end position="40"/>
    </location>
</feature>
<evidence type="ECO:0000313" key="2">
    <source>
        <dbReference type="EMBL" id="KMM66029.1"/>
    </source>
</evidence>